<evidence type="ECO:0000256" key="2">
    <source>
        <dbReference type="ARBA" id="ARBA00022723"/>
    </source>
</evidence>
<protein>
    <recommendedName>
        <fullName evidence="8">5'-nucleotidase</fullName>
    </recommendedName>
</protein>
<feature type="chain" id="PRO_5002866626" description="5'-nucleotidase" evidence="5">
    <location>
        <begin position="26"/>
        <end position="680"/>
    </location>
</feature>
<organism evidence="6 7">
    <name type="scientific">Thalassiosira pseudonana</name>
    <name type="common">Marine diatom</name>
    <name type="synonym">Cyclotella nana</name>
    <dbReference type="NCBI Taxonomy" id="35128"/>
    <lineage>
        <taxon>Eukaryota</taxon>
        <taxon>Sar</taxon>
        <taxon>Stramenopiles</taxon>
        <taxon>Ochrophyta</taxon>
        <taxon>Bacillariophyta</taxon>
        <taxon>Coscinodiscophyceae</taxon>
        <taxon>Thalassiosirophycidae</taxon>
        <taxon>Thalassiosirales</taxon>
        <taxon>Thalassiosiraceae</taxon>
        <taxon>Thalassiosira</taxon>
    </lineage>
</organism>
<evidence type="ECO:0000313" key="6">
    <source>
        <dbReference type="EMBL" id="EED87484.1"/>
    </source>
</evidence>
<dbReference type="Pfam" id="PF05761">
    <property type="entry name" value="5_nucleotid"/>
    <property type="match status" value="1"/>
</dbReference>
<name>B8CGF6_THAPS</name>
<keyword evidence="2" id="KW-0479">Metal-binding</keyword>
<dbReference type="SUPFAM" id="SSF56784">
    <property type="entry name" value="HAD-like"/>
    <property type="match status" value="1"/>
</dbReference>
<dbReference type="KEGG" id="tps:THAPSDRAFT_25867"/>
<dbReference type="InParanoid" id="B8CGF6"/>
<dbReference type="EMBL" id="CM000654">
    <property type="protein sequence ID" value="EED87484.1"/>
    <property type="molecule type" value="Genomic_DNA"/>
</dbReference>
<evidence type="ECO:0008006" key="8">
    <source>
        <dbReference type="Google" id="ProtNLM"/>
    </source>
</evidence>
<keyword evidence="3" id="KW-0378">Hydrolase</keyword>
<dbReference type="RefSeq" id="XP_002295180.1">
    <property type="nucleotide sequence ID" value="XM_002295144.1"/>
</dbReference>
<dbReference type="PANTHER" id="PTHR12103">
    <property type="entry name" value="5'-NUCLEOTIDASE DOMAIN-CONTAINING"/>
    <property type="match status" value="1"/>
</dbReference>
<keyword evidence="7" id="KW-1185">Reference proteome</keyword>
<dbReference type="NCBIfam" id="TIGR02244">
    <property type="entry name" value="HAD-IG-Ncltidse"/>
    <property type="match status" value="1"/>
</dbReference>
<evidence type="ECO:0000313" key="7">
    <source>
        <dbReference type="Proteomes" id="UP000001449"/>
    </source>
</evidence>
<accession>B8CGF6</accession>
<sequence length="680" mass="77113">MNHSTVTSTLLSILLLQQAVLEVDGFFFPIQQRCNTIKQSSFASTTTLQSPTATAVSTKLDVANSDMSSTNEVQTDAITNANAQTTLQSATTATDYTTKPPTPSDYCTMTTLPRHPTNEAANEILIQTEVALRNMQEKELFMACGDERGDIWSSESGRPNTTTTITTTGSSNNNIGRGVDSDNVVLPLDEEEMEIPMEVEQESVYANSYVDLGKVDTVGFDYDYTLVTYTQQLLELIYDMALKRLVEEKEYPREMLESGLRFDPFFSIRGLAVDRENGWICHLSYTHKVAVAWEGRHRVPRPRLMAEYSGKRALTPKERKTRLKPLNDLFSMAECCLMADTVQFFLDRDIPFCPRSAVNDVLGSITGTHVSGEFHRQVAREPEKFFEAKPYLKSVLDGMQQSGKRLIFVSNSPFWYVEAGMNYVVGPEWRDQWDVVIASAGKPAFYTEDNRPFREVDINTGKVKFKQVTKLEKGRVYTAGCLKELTKCINWSHPLFSAKDDPPYDDIYSPLTSPNVMYIGDSLFADLVDAKREFGWTTAAVTPEVGVEIELQRKTEFKIAERAIEMLLNSLRVYQRILGTSLRSKDDLAVMDSMERMVSAWRDEQTRLLGNPFGSVFRARYQPSLFAHSLRRYSDLYMSNVGSLRHYSPQHRFYPESPKLLSHEIRGSNPECCDIDDDIW</sequence>
<proteinExistence type="inferred from homology"/>
<dbReference type="InterPro" id="IPR036412">
    <property type="entry name" value="HAD-like_sf"/>
</dbReference>
<evidence type="ECO:0000256" key="3">
    <source>
        <dbReference type="ARBA" id="ARBA00022801"/>
    </source>
</evidence>
<evidence type="ECO:0000256" key="1">
    <source>
        <dbReference type="ARBA" id="ARBA00009589"/>
    </source>
</evidence>
<evidence type="ECO:0000256" key="5">
    <source>
        <dbReference type="SAM" id="SignalP"/>
    </source>
</evidence>
<dbReference type="GO" id="GO:0046872">
    <property type="term" value="F:metal ion binding"/>
    <property type="evidence" value="ECO:0007669"/>
    <property type="project" value="UniProtKB-KW"/>
</dbReference>
<gene>
    <name evidence="6" type="ORF">THAPSDRAFT_25867</name>
</gene>
<dbReference type="FunFam" id="3.40.50.1000:FF:000176">
    <property type="entry name" value="5'-nucleotidase domain-containing protein, putative"/>
    <property type="match status" value="1"/>
</dbReference>
<dbReference type="PANTHER" id="PTHR12103:SF12">
    <property type="entry name" value="FI20020P1"/>
    <property type="match status" value="1"/>
</dbReference>
<dbReference type="eggNOG" id="KOG2470">
    <property type="taxonomic scope" value="Eukaryota"/>
</dbReference>
<feature type="signal peptide" evidence="5">
    <location>
        <begin position="1"/>
        <end position="25"/>
    </location>
</feature>
<evidence type="ECO:0000256" key="4">
    <source>
        <dbReference type="ARBA" id="ARBA00022842"/>
    </source>
</evidence>
<dbReference type="Proteomes" id="UP000001449">
    <property type="component" value="Chromosome 23"/>
</dbReference>
<dbReference type="GO" id="GO:0008253">
    <property type="term" value="F:5'-nucleotidase activity"/>
    <property type="evidence" value="ECO:0000318"/>
    <property type="project" value="GO_Central"/>
</dbReference>
<dbReference type="InterPro" id="IPR023214">
    <property type="entry name" value="HAD_sf"/>
</dbReference>
<dbReference type="InterPro" id="IPR008380">
    <property type="entry name" value="HAD-SF_hydro_IG_5-nucl"/>
</dbReference>
<dbReference type="GeneID" id="7448906"/>
<dbReference type="Gene3D" id="3.40.50.1000">
    <property type="entry name" value="HAD superfamily/HAD-like"/>
    <property type="match status" value="1"/>
</dbReference>
<dbReference type="HOGENOM" id="CLU_017845_5_1_1"/>
<dbReference type="PaxDb" id="35128-Thaps25867"/>
<reference evidence="6 7" key="1">
    <citation type="journal article" date="2004" name="Science">
        <title>The genome of the diatom Thalassiosira pseudonana: ecology, evolution, and metabolism.</title>
        <authorList>
            <person name="Armbrust E.V."/>
            <person name="Berges J.A."/>
            <person name="Bowler C."/>
            <person name="Green B.R."/>
            <person name="Martinez D."/>
            <person name="Putnam N.H."/>
            <person name="Zhou S."/>
            <person name="Allen A.E."/>
            <person name="Apt K.E."/>
            <person name="Bechner M."/>
            <person name="Brzezinski M.A."/>
            <person name="Chaal B.K."/>
            <person name="Chiovitti A."/>
            <person name="Davis A.K."/>
            <person name="Demarest M.S."/>
            <person name="Detter J.C."/>
            <person name="Glavina T."/>
            <person name="Goodstein D."/>
            <person name="Hadi M.Z."/>
            <person name="Hellsten U."/>
            <person name="Hildebrand M."/>
            <person name="Jenkins B.D."/>
            <person name="Jurka J."/>
            <person name="Kapitonov V.V."/>
            <person name="Kroger N."/>
            <person name="Lau W.W."/>
            <person name="Lane T.W."/>
            <person name="Larimer F.W."/>
            <person name="Lippmeier J.C."/>
            <person name="Lucas S."/>
            <person name="Medina M."/>
            <person name="Montsant A."/>
            <person name="Obornik M."/>
            <person name="Parker M.S."/>
            <person name="Palenik B."/>
            <person name="Pazour G.J."/>
            <person name="Richardson P.M."/>
            <person name="Rynearson T.A."/>
            <person name="Saito M.A."/>
            <person name="Schwartz D.C."/>
            <person name="Thamatrakoln K."/>
            <person name="Valentin K."/>
            <person name="Vardi A."/>
            <person name="Wilkerson F.P."/>
            <person name="Rokhsar D.S."/>
        </authorList>
    </citation>
    <scope>NUCLEOTIDE SEQUENCE [LARGE SCALE GENOMIC DNA]</scope>
    <source>
        <strain evidence="6 7">CCMP1335</strain>
    </source>
</reference>
<comment type="similarity">
    <text evidence="1">Belongs to the 5'(3')-deoxyribonucleotidase family.</text>
</comment>
<reference evidence="6 7" key="2">
    <citation type="journal article" date="2008" name="Nature">
        <title>The Phaeodactylum genome reveals the evolutionary history of diatom genomes.</title>
        <authorList>
            <person name="Bowler C."/>
            <person name="Allen A.E."/>
            <person name="Badger J.H."/>
            <person name="Grimwood J."/>
            <person name="Jabbari K."/>
            <person name="Kuo A."/>
            <person name="Maheswari U."/>
            <person name="Martens C."/>
            <person name="Maumus F."/>
            <person name="Otillar R.P."/>
            <person name="Rayko E."/>
            <person name="Salamov A."/>
            <person name="Vandepoele K."/>
            <person name="Beszteri B."/>
            <person name="Gruber A."/>
            <person name="Heijde M."/>
            <person name="Katinka M."/>
            <person name="Mock T."/>
            <person name="Valentin K."/>
            <person name="Verret F."/>
            <person name="Berges J.A."/>
            <person name="Brownlee C."/>
            <person name="Cadoret J.P."/>
            <person name="Chiovitti A."/>
            <person name="Choi C.J."/>
            <person name="Coesel S."/>
            <person name="De Martino A."/>
            <person name="Detter J.C."/>
            <person name="Durkin C."/>
            <person name="Falciatore A."/>
            <person name="Fournet J."/>
            <person name="Haruta M."/>
            <person name="Huysman M.J."/>
            <person name="Jenkins B.D."/>
            <person name="Jiroutova K."/>
            <person name="Jorgensen R.E."/>
            <person name="Joubert Y."/>
            <person name="Kaplan A."/>
            <person name="Kroger N."/>
            <person name="Kroth P.G."/>
            <person name="La Roche J."/>
            <person name="Lindquist E."/>
            <person name="Lommer M."/>
            <person name="Martin-Jezequel V."/>
            <person name="Lopez P.J."/>
            <person name="Lucas S."/>
            <person name="Mangogna M."/>
            <person name="McGinnis K."/>
            <person name="Medlin L.K."/>
            <person name="Montsant A."/>
            <person name="Oudot-Le Secq M.P."/>
            <person name="Napoli C."/>
            <person name="Obornik M."/>
            <person name="Parker M.S."/>
            <person name="Petit J.L."/>
            <person name="Porcel B.M."/>
            <person name="Poulsen N."/>
            <person name="Robison M."/>
            <person name="Rychlewski L."/>
            <person name="Rynearson T.A."/>
            <person name="Schmutz J."/>
            <person name="Shapiro H."/>
            <person name="Siaut M."/>
            <person name="Stanley M."/>
            <person name="Sussman M.R."/>
            <person name="Taylor A.R."/>
            <person name="Vardi A."/>
            <person name="von Dassow P."/>
            <person name="Vyverman W."/>
            <person name="Willis A."/>
            <person name="Wyrwicz L.S."/>
            <person name="Rokhsar D.S."/>
            <person name="Weissenbach J."/>
            <person name="Armbrust E.V."/>
            <person name="Green B.R."/>
            <person name="Van de Peer Y."/>
            <person name="Grigoriev I.V."/>
        </authorList>
    </citation>
    <scope>NUCLEOTIDE SEQUENCE [LARGE SCALE GENOMIC DNA]</scope>
    <source>
        <strain evidence="6 7">CCMP1335</strain>
    </source>
</reference>
<dbReference type="OMA" id="LWARGNR"/>
<keyword evidence="5" id="KW-0732">Signal</keyword>
<keyword evidence="4" id="KW-0460">Magnesium</keyword>
<dbReference type="AlphaFoldDB" id="B8CGF6"/>